<evidence type="ECO:0000256" key="1">
    <source>
        <dbReference type="SAM" id="Coils"/>
    </source>
</evidence>
<dbReference type="AlphaFoldDB" id="A0A9P9ANT1"/>
<protein>
    <submittedName>
        <fullName evidence="2">Uncharacterized protein</fullName>
    </submittedName>
</protein>
<organism evidence="2 3">
    <name type="scientific">Thelonectria olida</name>
    <dbReference type="NCBI Taxonomy" id="1576542"/>
    <lineage>
        <taxon>Eukaryota</taxon>
        <taxon>Fungi</taxon>
        <taxon>Dikarya</taxon>
        <taxon>Ascomycota</taxon>
        <taxon>Pezizomycotina</taxon>
        <taxon>Sordariomycetes</taxon>
        <taxon>Hypocreomycetidae</taxon>
        <taxon>Hypocreales</taxon>
        <taxon>Nectriaceae</taxon>
        <taxon>Thelonectria</taxon>
    </lineage>
</organism>
<dbReference type="OrthoDB" id="5105165at2759"/>
<reference evidence="2 3" key="1">
    <citation type="journal article" date="2021" name="Nat. Commun.">
        <title>Genetic determinants of endophytism in the Arabidopsis root mycobiome.</title>
        <authorList>
            <person name="Mesny F."/>
            <person name="Miyauchi S."/>
            <person name="Thiergart T."/>
            <person name="Pickel B."/>
            <person name="Atanasova L."/>
            <person name="Karlsson M."/>
            <person name="Huettel B."/>
            <person name="Barry K.W."/>
            <person name="Haridas S."/>
            <person name="Chen C."/>
            <person name="Bauer D."/>
            <person name="Andreopoulos W."/>
            <person name="Pangilinan J."/>
            <person name="LaButti K."/>
            <person name="Riley R."/>
            <person name="Lipzen A."/>
            <person name="Clum A."/>
            <person name="Drula E."/>
            <person name="Henrissat B."/>
            <person name="Kohler A."/>
            <person name="Grigoriev I.V."/>
            <person name="Martin F.M."/>
            <person name="Hacquard S."/>
        </authorList>
    </citation>
    <scope>NUCLEOTIDE SEQUENCE [LARGE SCALE GENOMIC DNA]</scope>
    <source>
        <strain evidence="2 3">MPI-CAGE-CH-0241</strain>
    </source>
</reference>
<sequence length="195" mass="22356">MLQHKNSDPFRQNYLERVISVDTSAIVRHTRQQKALMRQACSIGYSVSKRRPTDLTPEQAASVDKDPRIQKLVEQQQTLRQAGRKSRKIAQKLEKVNKRLISERAKLRRELKHQVRNDWSPEQAVTDIERQLAGQTFEEAPQPPPNDGDVHPAQIRLVEALTATVANTVEDERRRRNNAILAVMAYCPIQEAPLP</sequence>
<dbReference type="EMBL" id="JAGPYM010000023">
    <property type="protein sequence ID" value="KAH6883488.1"/>
    <property type="molecule type" value="Genomic_DNA"/>
</dbReference>
<dbReference type="Pfam" id="PF11917">
    <property type="entry name" value="DUF3435"/>
    <property type="match status" value="1"/>
</dbReference>
<accession>A0A9P9ANT1</accession>
<feature type="coiled-coil region" evidence="1">
    <location>
        <begin position="90"/>
        <end position="117"/>
    </location>
</feature>
<dbReference type="Proteomes" id="UP000777438">
    <property type="component" value="Unassembled WGS sequence"/>
</dbReference>
<name>A0A9P9ANT1_9HYPO</name>
<comment type="caution">
    <text evidence="2">The sequence shown here is derived from an EMBL/GenBank/DDBJ whole genome shotgun (WGS) entry which is preliminary data.</text>
</comment>
<evidence type="ECO:0000313" key="3">
    <source>
        <dbReference type="Proteomes" id="UP000777438"/>
    </source>
</evidence>
<evidence type="ECO:0000313" key="2">
    <source>
        <dbReference type="EMBL" id="KAH6883488.1"/>
    </source>
</evidence>
<dbReference type="InterPro" id="IPR021842">
    <property type="entry name" value="DUF3435"/>
</dbReference>
<gene>
    <name evidence="2" type="ORF">B0T10DRAFT_463421</name>
</gene>
<dbReference type="PANTHER" id="PTHR37535">
    <property type="entry name" value="FLUG DOMAIN PROTEIN"/>
    <property type="match status" value="1"/>
</dbReference>
<keyword evidence="3" id="KW-1185">Reference proteome</keyword>
<dbReference type="PANTHER" id="PTHR37535:SF2">
    <property type="entry name" value="FINGER DOMAIN PROTEIN, PUTATIVE (AFU_ORTHOLOGUE AFUA_6G09300)-RELATED"/>
    <property type="match status" value="1"/>
</dbReference>
<proteinExistence type="predicted"/>
<keyword evidence="1" id="KW-0175">Coiled coil</keyword>